<name>A0A6C0L3Q0_9ZZZZ</name>
<dbReference type="InterPro" id="IPR007696">
    <property type="entry name" value="DNA_mismatch_repair_MutS_core"/>
</dbReference>
<feature type="domain" description="DNA mismatch repair proteins mutS family" evidence="8">
    <location>
        <begin position="676"/>
        <end position="859"/>
    </location>
</feature>
<sequence length="963" mass="110847">MRRPPPIISEYYSITNEYRNTYGIKTILLMQVGSFYEVYAPPNKHDEEQIKACRDILGIRITKKGEDLMAGVPDHSYKRFEKKLIANGYTIVYMDQVNKVSPIKREVTRIVSPGCNLDCDNDEDDAILLSVLLEPELDDFYIYISIYDANSGDIKIVSNPHLPGLSIEQIYENIYETIDTYRANEILFTIISDDKSKLDYKKLKHNLNKLVHNNVISKQEASKEILNQIYQKHILEKFFGKYNSIYENIFDILDLNGNITLPGDIGNMLLMLEFLKVHEPLLVKNLPIPKYVSYKNTSELITYNKAFQKLQVFSNEKDNLIHFINKTLTCSGKKKLLSLIRSPSCEINVLNERYDAIEFFMNNRNLLIDIKKHLHIRDLDRLYRRFAIGRIDAYGDIPNIHDINNRIITLLSIIIAYSEKPHWIPNEEVFKSFEEYSSEIESIFCIQACKNGKGNVFNEGVSPELEKLYNSYDECFKNLENIRSDLCSLSGETINLRNTDKDGYFFETTKKRATALKKGIESYIDAAAHASLESWSSSNSFDPYLSKEAANNLKYSNNTSMVKITSDMTIKTTEEIVYLKHKIDTLTNKLVQEKVIAYYEKYYDTCFFQIIDSMAWMDVYYSYATIAIEWNYVRPKLVKSENSSIKAKKLRHPMIEQLLANSKNMFVPNDIQLDSENNYLLYGVNSVGKSSLLKSVALSVIMSQSGMFVPAEEYVISPYEKLIVRIGNSDNLFEAHSSFVCEIREANNCVKHSDNKTLIIADEFCASTERDSAVQIVTTMLQWLDEKKASFIFATHLFELLDTVDSIQSVKIAHLKIKEEGDGWIFDRKLTFGPPTQRNYGAIIARNIFSNPKFVKMLKRNEAKKTNRKKTKKSVYNSNLIVQECAVCKYSPYNEMSLPLDVHHINMQCSANSDGFIENFHKNNLHNLVVLCKSCHIKAHNGSLTINGWEQRDSGTILNYNCV</sequence>
<keyword evidence="3" id="KW-0227">DNA damage</keyword>
<dbReference type="Gene3D" id="3.40.50.300">
    <property type="entry name" value="P-loop containing nucleotide triphosphate hydrolases"/>
    <property type="match status" value="1"/>
</dbReference>
<dbReference type="CDD" id="cd00085">
    <property type="entry name" value="HNHc"/>
    <property type="match status" value="1"/>
</dbReference>
<dbReference type="InterPro" id="IPR003615">
    <property type="entry name" value="HNH_nuc"/>
</dbReference>
<accession>A0A6C0L3Q0</accession>
<evidence type="ECO:0000259" key="8">
    <source>
        <dbReference type="SMART" id="SM00534"/>
    </source>
</evidence>
<dbReference type="AlphaFoldDB" id="A0A6C0L3Q0"/>
<dbReference type="InterPro" id="IPR016151">
    <property type="entry name" value="DNA_mismatch_repair_MutS_N"/>
</dbReference>
<dbReference type="PANTHER" id="PTHR11361">
    <property type="entry name" value="DNA MISMATCH REPAIR PROTEIN MUTS FAMILY MEMBER"/>
    <property type="match status" value="1"/>
</dbReference>
<dbReference type="InterPro" id="IPR000432">
    <property type="entry name" value="DNA_mismatch_repair_MutS_C"/>
</dbReference>
<dbReference type="Pfam" id="PF00488">
    <property type="entry name" value="MutS_V"/>
    <property type="match status" value="1"/>
</dbReference>
<dbReference type="SUPFAM" id="SSF55271">
    <property type="entry name" value="DNA repair protein MutS, domain I"/>
    <property type="match status" value="1"/>
</dbReference>
<evidence type="ECO:0000313" key="9">
    <source>
        <dbReference type="EMBL" id="QHU23098.1"/>
    </source>
</evidence>
<dbReference type="SMART" id="SM00534">
    <property type="entry name" value="MUTSac"/>
    <property type="match status" value="1"/>
</dbReference>
<dbReference type="Pfam" id="PF01624">
    <property type="entry name" value="MutS_I"/>
    <property type="match status" value="1"/>
</dbReference>
<dbReference type="GO" id="GO:0140664">
    <property type="term" value="F:ATP-dependent DNA damage sensor activity"/>
    <property type="evidence" value="ECO:0007669"/>
    <property type="project" value="InterPro"/>
</dbReference>
<dbReference type="EMBL" id="MN741023">
    <property type="protein sequence ID" value="QHU23098.1"/>
    <property type="molecule type" value="Genomic_DNA"/>
</dbReference>
<dbReference type="InterPro" id="IPR007695">
    <property type="entry name" value="DNA_mismatch_repair_MutS-lik_N"/>
</dbReference>
<evidence type="ECO:0000259" key="7">
    <source>
        <dbReference type="SMART" id="SM00533"/>
    </source>
</evidence>
<dbReference type="Pfam" id="PF05192">
    <property type="entry name" value="MutS_III"/>
    <property type="match status" value="1"/>
</dbReference>
<evidence type="ECO:0000256" key="3">
    <source>
        <dbReference type="ARBA" id="ARBA00022763"/>
    </source>
</evidence>
<proteinExistence type="inferred from homology"/>
<dbReference type="SMART" id="SM00533">
    <property type="entry name" value="MUTSd"/>
    <property type="match status" value="1"/>
</dbReference>
<dbReference type="InterPro" id="IPR036187">
    <property type="entry name" value="DNA_mismatch_repair_MutS_sf"/>
</dbReference>
<feature type="domain" description="DNA mismatch repair protein MutS core" evidence="7">
    <location>
        <begin position="315"/>
        <end position="658"/>
    </location>
</feature>
<evidence type="ECO:0008006" key="10">
    <source>
        <dbReference type="Google" id="ProtNLM"/>
    </source>
</evidence>
<dbReference type="SUPFAM" id="SSF48334">
    <property type="entry name" value="DNA repair protein MutS, domain III"/>
    <property type="match status" value="1"/>
</dbReference>
<keyword evidence="2" id="KW-0547">Nucleotide-binding</keyword>
<dbReference type="PIRSF" id="PIRSF037677">
    <property type="entry name" value="DNA_mis_repair_Msh6"/>
    <property type="match status" value="1"/>
</dbReference>
<keyword evidence="5" id="KW-0238">DNA-binding</keyword>
<organism evidence="9">
    <name type="scientific">viral metagenome</name>
    <dbReference type="NCBI Taxonomy" id="1070528"/>
    <lineage>
        <taxon>unclassified sequences</taxon>
        <taxon>metagenomes</taxon>
        <taxon>organismal metagenomes</taxon>
    </lineage>
</organism>
<reference evidence="9" key="1">
    <citation type="journal article" date="2020" name="Nature">
        <title>Giant virus diversity and host interactions through global metagenomics.</title>
        <authorList>
            <person name="Schulz F."/>
            <person name="Roux S."/>
            <person name="Paez-Espino D."/>
            <person name="Jungbluth S."/>
            <person name="Walsh D.A."/>
            <person name="Denef V.J."/>
            <person name="McMahon K.D."/>
            <person name="Konstantinidis K.T."/>
            <person name="Eloe-Fadrosh E.A."/>
            <person name="Kyrpides N.C."/>
            <person name="Woyke T."/>
        </authorList>
    </citation>
    <scope>NUCLEOTIDE SEQUENCE</scope>
    <source>
        <strain evidence="9">GVMAG-S-ERX555907-63</strain>
    </source>
</reference>
<keyword evidence="4" id="KW-0067">ATP-binding</keyword>
<dbReference type="SUPFAM" id="SSF52540">
    <property type="entry name" value="P-loop containing nucleoside triphosphate hydrolases"/>
    <property type="match status" value="1"/>
</dbReference>
<evidence type="ECO:0000256" key="6">
    <source>
        <dbReference type="ARBA" id="ARBA00023204"/>
    </source>
</evidence>
<dbReference type="GO" id="GO:0006298">
    <property type="term" value="P:mismatch repair"/>
    <property type="evidence" value="ECO:0007669"/>
    <property type="project" value="InterPro"/>
</dbReference>
<comment type="similarity">
    <text evidence="1">Belongs to the DNA mismatch repair MutS family.</text>
</comment>
<dbReference type="InterPro" id="IPR027417">
    <property type="entry name" value="P-loop_NTPase"/>
</dbReference>
<keyword evidence="6" id="KW-0234">DNA repair</keyword>
<evidence type="ECO:0000256" key="5">
    <source>
        <dbReference type="ARBA" id="ARBA00023125"/>
    </source>
</evidence>
<dbReference type="GO" id="GO:0005524">
    <property type="term" value="F:ATP binding"/>
    <property type="evidence" value="ECO:0007669"/>
    <property type="project" value="UniProtKB-KW"/>
</dbReference>
<dbReference type="InterPro" id="IPR045076">
    <property type="entry name" value="MutS"/>
</dbReference>
<dbReference type="Gene3D" id="1.10.1420.10">
    <property type="match status" value="1"/>
</dbReference>
<dbReference type="PANTHER" id="PTHR11361:SF34">
    <property type="entry name" value="DNA MISMATCH REPAIR PROTEIN MSH1, MITOCHONDRIAL"/>
    <property type="match status" value="1"/>
</dbReference>
<dbReference type="Gene3D" id="3.40.1170.10">
    <property type="entry name" value="DNA repair protein MutS, domain I"/>
    <property type="match status" value="1"/>
</dbReference>
<evidence type="ECO:0000256" key="1">
    <source>
        <dbReference type="ARBA" id="ARBA00006271"/>
    </source>
</evidence>
<dbReference type="GO" id="GO:0030983">
    <property type="term" value="F:mismatched DNA binding"/>
    <property type="evidence" value="ECO:0007669"/>
    <property type="project" value="InterPro"/>
</dbReference>
<protein>
    <recommendedName>
        <fullName evidence="10">DNA mismatch repair proteins mutS family domain-containing protein</fullName>
    </recommendedName>
</protein>
<evidence type="ECO:0000256" key="4">
    <source>
        <dbReference type="ARBA" id="ARBA00022840"/>
    </source>
</evidence>
<dbReference type="InterPro" id="IPR017261">
    <property type="entry name" value="DNA_mismatch_repair_MutS/MSH"/>
</dbReference>
<evidence type="ECO:0000256" key="2">
    <source>
        <dbReference type="ARBA" id="ARBA00022741"/>
    </source>
</evidence>